<dbReference type="PANTHER" id="PTHR42718:SF35">
    <property type="entry name" value="BLL0718 PROTEIN"/>
    <property type="match status" value="1"/>
</dbReference>
<evidence type="ECO:0000313" key="9">
    <source>
        <dbReference type="Proteomes" id="UP000070505"/>
    </source>
</evidence>
<dbReference type="EMBL" id="LSRC01000022">
    <property type="protein sequence ID" value="KXI17687.1"/>
    <property type="molecule type" value="Genomic_DNA"/>
</dbReference>
<keyword evidence="2 6" id="KW-0812">Transmembrane</keyword>
<evidence type="ECO:0000256" key="4">
    <source>
        <dbReference type="ARBA" id="ARBA00023136"/>
    </source>
</evidence>
<feature type="transmembrane region" description="Helical" evidence="6">
    <location>
        <begin position="507"/>
        <end position="528"/>
    </location>
</feature>
<sequence>MSARDAENGVKRDSKRDAENGVNHNFARAVKESNSENPVKKSKNYSIIALMIALFVSIFSFQLNISMLSPALASMEYELHISQVQVGLIQTVFFTSAALFSLFLPRLADHIGRKKVLLGILTATVIGSFISAITSNIVILSIGRIMQGSSGPMMPLCLIMLRERVKDGKRYARLMAILTSVNGGIAGIDALVGGWMSSACGFRSIFWIMALIAVFAVFLVIYTTEESKAVNNAKMDWFGVITLSIAFLSMYIAIDESQKLLNARFWIIFLLVCVSIVFFIIFWQIEKHISNPMVSTNYMKHRRTWGLLSTTLLTMTGVFAIMNGVVLKFAQDKISGIGLSEALVPFVTLTPYAIVGFLCGPISGFLASKYGYRRVLRSGILVSIIGLLCGIFVMKNPSIPGLAALSVLLGISYAGVANIMLNGLGIVLSPKDNPGYLPGMNAGAFNLGAGLSFAIIYAIMGMFNVNITQLSIQSSSSISASASSNAASNAVQNVITVVKSVPSCSSYVSSMIVGAVLLVGAILCSLWIPKSED</sequence>
<proteinExistence type="predicted"/>
<evidence type="ECO:0000256" key="5">
    <source>
        <dbReference type="SAM" id="MobiDB-lite"/>
    </source>
</evidence>
<dbReference type="PROSITE" id="PS50850">
    <property type="entry name" value="MFS"/>
    <property type="match status" value="1"/>
</dbReference>
<feature type="compositionally biased region" description="Basic and acidic residues" evidence="5">
    <location>
        <begin position="1"/>
        <end position="19"/>
    </location>
</feature>
<dbReference type="SUPFAM" id="SSF103473">
    <property type="entry name" value="MFS general substrate transporter"/>
    <property type="match status" value="1"/>
</dbReference>
<dbReference type="GO" id="GO:0005886">
    <property type="term" value="C:plasma membrane"/>
    <property type="evidence" value="ECO:0007669"/>
    <property type="project" value="UniProtKB-SubCell"/>
</dbReference>
<evidence type="ECO:0000259" key="7">
    <source>
        <dbReference type="PROSITE" id="PS50850"/>
    </source>
</evidence>
<dbReference type="CDD" id="cd17504">
    <property type="entry name" value="MFS_MMR_MDR_like"/>
    <property type="match status" value="1"/>
</dbReference>
<evidence type="ECO:0000313" key="8">
    <source>
        <dbReference type="EMBL" id="KXI17687.1"/>
    </source>
</evidence>
<dbReference type="Pfam" id="PF07690">
    <property type="entry name" value="MFS_1"/>
    <property type="match status" value="1"/>
</dbReference>
<keyword evidence="4 6" id="KW-0472">Membrane</keyword>
<feature type="transmembrane region" description="Helical" evidence="6">
    <location>
        <begin position="305"/>
        <end position="326"/>
    </location>
</feature>
<feature type="transmembrane region" description="Helical" evidence="6">
    <location>
        <begin position="145"/>
        <end position="162"/>
    </location>
</feature>
<feature type="transmembrane region" description="Helical" evidence="6">
    <location>
        <begin position="116"/>
        <end position="139"/>
    </location>
</feature>
<dbReference type="Gene3D" id="1.20.1250.20">
    <property type="entry name" value="MFS general substrate transporter like domains"/>
    <property type="match status" value="2"/>
</dbReference>
<feature type="transmembrane region" description="Helical" evidence="6">
    <location>
        <begin position="346"/>
        <end position="368"/>
    </location>
</feature>
<dbReference type="InterPro" id="IPR020846">
    <property type="entry name" value="MFS_dom"/>
</dbReference>
<feature type="transmembrane region" description="Helical" evidence="6">
    <location>
        <begin position="85"/>
        <end position="104"/>
    </location>
</feature>
<feature type="transmembrane region" description="Helical" evidence="6">
    <location>
        <begin position="174"/>
        <end position="198"/>
    </location>
</feature>
<dbReference type="PANTHER" id="PTHR42718">
    <property type="entry name" value="MAJOR FACILITATOR SUPERFAMILY MULTIDRUG TRANSPORTER MFSC"/>
    <property type="match status" value="1"/>
</dbReference>
<keyword evidence="3 6" id="KW-1133">Transmembrane helix</keyword>
<feature type="transmembrane region" description="Helical" evidence="6">
    <location>
        <begin position="204"/>
        <end position="223"/>
    </location>
</feature>
<dbReference type="PATRIC" id="fig|2702.101.peg.625"/>
<evidence type="ECO:0000256" key="3">
    <source>
        <dbReference type="ARBA" id="ARBA00022989"/>
    </source>
</evidence>
<comment type="caution">
    <text evidence="8">The sequence shown here is derived from an EMBL/GenBank/DDBJ whole genome shotgun (WGS) entry which is preliminary data.</text>
</comment>
<reference evidence="8 9" key="1">
    <citation type="submission" date="2016-02" db="EMBL/GenBank/DDBJ databases">
        <authorList>
            <person name="Wen L."/>
            <person name="He K."/>
            <person name="Yang H."/>
        </authorList>
    </citation>
    <scope>NUCLEOTIDE SEQUENCE [LARGE SCALE GENOMIC DNA]</scope>
    <source>
        <strain evidence="8 9">CMW7778B</strain>
    </source>
</reference>
<dbReference type="GO" id="GO:0022857">
    <property type="term" value="F:transmembrane transporter activity"/>
    <property type="evidence" value="ECO:0007669"/>
    <property type="project" value="InterPro"/>
</dbReference>
<feature type="transmembrane region" description="Helical" evidence="6">
    <location>
        <begin position="45"/>
        <end position="65"/>
    </location>
</feature>
<name>A0A135Z7T3_GARVA</name>
<feature type="region of interest" description="Disordered" evidence="5">
    <location>
        <begin position="1"/>
        <end position="37"/>
    </location>
</feature>
<gene>
    <name evidence="8" type="ORF">HMPREF3230_00640</name>
</gene>
<dbReference type="AlphaFoldDB" id="A0A135Z7T3"/>
<organism evidence="8 9">
    <name type="scientific">Gardnerella vaginalis</name>
    <dbReference type="NCBI Taxonomy" id="2702"/>
    <lineage>
        <taxon>Bacteria</taxon>
        <taxon>Bacillati</taxon>
        <taxon>Actinomycetota</taxon>
        <taxon>Actinomycetes</taxon>
        <taxon>Bifidobacteriales</taxon>
        <taxon>Bifidobacteriaceae</taxon>
        <taxon>Gardnerella</taxon>
    </lineage>
</organism>
<evidence type="ECO:0000256" key="2">
    <source>
        <dbReference type="ARBA" id="ARBA00022692"/>
    </source>
</evidence>
<feature type="transmembrane region" description="Helical" evidence="6">
    <location>
        <begin position="399"/>
        <end position="421"/>
    </location>
</feature>
<comment type="subcellular location">
    <subcellularLocation>
        <location evidence="1">Cell membrane</location>
        <topology evidence="1">Multi-pass membrane protein</topology>
    </subcellularLocation>
</comment>
<protein>
    <submittedName>
        <fullName evidence="8">Transporter, major facilitator family protein</fullName>
    </submittedName>
</protein>
<dbReference type="InterPro" id="IPR011701">
    <property type="entry name" value="MFS"/>
</dbReference>
<dbReference type="Proteomes" id="UP000070505">
    <property type="component" value="Unassembled WGS sequence"/>
</dbReference>
<accession>A0A135Z7T3</accession>
<feature type="domain" description="Major facilitator superfamily (MFS) profile" evidence="7">
    <location>
        <begin position="50"/>
        <end position="532"/>
    </location>
</feature>
<feature type="transmembrane region" description="Helical" evidence="6">
    <location>
        <begin position="266"/>
        <end position="285"/>
    </location>
</feature>
<feature type="transmembrane region" description="Helical" evidence="6">
    <location>
        <begin position="442"/>
        <end position="463"/>
    </location>
</feature>
<dbReference type="InterPro" id="IPR036259">
    <property type="entry name" value="MFS_trans_sf"/>
</dbReference>
<feature type="transmembrane region" description="Helical" evidence="6">
    <location>
        <begin position="375"/>
        <end position="393"/>
    </location>
</feature>
<feature type="transmembrane region" description="Helical" evidence="6">
    <location>
        <begin position="235"/>
        <end position="254"/>
    </location>
</feature>
<evidence type="ECO:0000256" key="6">
    <source>
        <dbReference type="SAM" id="Phobius"/>
    </source>
</evidence>
<evidence type="ECO:0000256" key="1">
    <source>
        <dbReference type="ARBA" id="ARBA00004651"/>
    </source>
</evidence>